<organism evidence="1 2">
    <name type="scientific">Sodiomyces alkalinus (strain CBS 110278 / VKM F-3762 / F11)</name>
    <name type="common">Alkaliphilic filamentous fungus</name>
    <dbReference type="NCBI Taxonomy" id="1314773"/>
    <lineage>
        <taxon>Eukaryota</taxon>
        <taxon>Fungi</taxon>
        <taxon>Dikarya</taxon>
        <taxon>Ascomycota</taxon>
        <taxon>Pezizomycotina</taxon>
        <taxon>Sordariomycetes</taxon>
        <taxon>Hypocreomycetidae</taxon>
        <taxon>Glomerellales</taxon>
        <taxon>Plectosphaerellaceae</taxon>
        <taxon>Sodiomyces</taxon>
    </lineage>
</organism>
<dbReference type="GeneID" id="39579622"/>
<dbReference type="AlphaFoldDB" id="A0A3N2Q140"/>
<proteinExistence type="predicted"/>
<sequence length="97" mass="11322">MPATYLLLIISPKFKMLPPTLAAPSTPARHEHRDPFRGHLGRQWRPLIDNGGWRGAFYLVRRRLWSAASTNSRRDLHVVFCRGCVTQKRWRQTRASQ</sequence>
<gene>
    <name evidence="1" type="ORF">SODALDRAFT_330189</name>
</gene>
<keyword evidence="2" id="KW-1185">Reference proteome</keyword>
<reference evidence="1 2" key="1">
    <citation type="journal article" date="2018" name="Mol. Ecol.">
        <title>The obligate alkalophilic soda-lake fungus Sodiomyces alkalinus has shifted to a protein diet.</title>
        <authorList>
            <person name="Grum-Grzhimaylo A.A."/>
            <person name="Falkoski D.L."/>
            <person name="van den Heuvel J."/>
            <person name="Valero-Jimenez C.A."/>
            <person name="Min B."/>
            <person name="Choi I.G."/>
            <person name="Lipzen A."/>
            <person name="Daum C.G."/>
            <person name="Aanen D.K."/>
            <person name="Tsang A."/>
            <person name="Henrissat B."/>
            <person name="Bilanenko E.N."/>
            <person name="de Vries R.P."/>
            <person name="van Kan J.A.L."/>
            <person name="Grigoriev I.V."/>
            <person name="Debets A.J.M."/>
        </authorList>
    </citation>
    <scope>NUCLEOTIDE SEQUENCE [LARGE SCALE GENOMIC DNA]</scope>
    <source>
        <strain evidence="1 2">F11</strain>
    </source>
</reference>
<dbReference type="Proteomes" id="UP000272025">
    <property type="component" value="Unassembled WGS sequence"/>
</dbReference>
<name>A0A3N2Q140_SODAK</name>
<protein>
    <submittedName>
        <fullName evidence="1">Uncharacterized protein</fullName>
    </submittedName>
</protein>
<evidence type="ECO:0000313" key="2">
    <source>
        <dbReference type="Proteomes" id="UP000272025"/>
    </source>
</evidence>
<accession>A0A3N2Q140</accession>
<dbReference type="RefSeq" id="XP_028468277.1">
    <property type="nucleotide sequence ID" value="XM_028611144.1"/>
</dbReference>
<dbReference type="EMBL" id="ML119052">
    <property type="protein sequence ID" value="ROT40471.1"/>
    <property type="molecule type" value="Genomic_DNA"/>
</dbReference>
<evidence type="ECO:0000313" key="1">
    <source>
        <dbReference type="EMBL" id="ROT40471.1"/>
    </source>
</evidence>